<dbReference type="GO" id="GO:0005524">
    <property type="term" value="F:ATP binding"/>
    <property type="evidence" value="ECO:0007669"/>
    <property type="project" value="InterPro"/>
</dbReference>
<accession>A0A9N9BT43</accession>
<evidence type="ECO:0000313" key="3">
    <source>
        <dbReference type="EMBL" id="CAG8580147.1"/>
    </source>
</evidence>
<dbReference type="InterPro" id="IPR004147">
    <property type="entry name" value="ABC1_dom"/>
</dbReference>
<protein>
    <submittedName>
        <fullName evidence="3">3319_t:CDS:1</fullName>
    </submittedName>
</protein>
<dbReference type="Pfam" id="PF03109">
    <property type="entry name" value="ABC1"/>
    <property type="match status" value="1"/>
</dbReference>
<evidence type="ECO:0000256" key="1">
    <source>
        <dbReference type="ARBA" id="ARBA00009670"/>
    </source>
</evidence>
<organism evidence="3 4">
    <name type="scientific">Paraglomus brasilianum</name>
    <dbReference type="NCBI Taxonomy" id="144538"/>
    <lineage>
        <taxon>Eukaryota</taxon>
        <taxon>Fungi</taxon>
        <taxon>Fungi incertae sedis</taxon>
        <taxon>Mucoromycota</taxon>
        <taxon>Glomeromycotina</taxon>
        <taxon>Glomeromycetes</taxon>
        <taxon>Paraglomerales</taxon>
        <taxon>Paraglomeraceae</taxon>
        <taxon>Paraglomus</taxon>
    </lineage>
</organism>
<dbReference type="InterPro" id="IPR000719">
    <property type="entry name" value="Prot_kinase_dom"/>
</dbReference>
<dbReference type="CDD" id="cd13971">
    <property type="entry name" value="ADCK2-like"/>
    <property type="match status" value="1"/>
</dbReference>
<sequence>MLAFTEFDTPKNTIHLSPINQSPAHALSETLLQRLLSAVASFLSDYIIEPILVGWRFSYLTLLFLPVILTSPALYIGERIEEYGNERSGALWWYDLLVRQMETAGPTFIKLAQWAASRTDIFPEEMCTRLSKLHSSVEPHSLSATKQIISDNFNLPFEDIFIYFDPDPIGVGAIAQVYKATLKPELMPNPLDSYPEAISAEFGIKILHPDADKLIKRDLKILLIFAKILNAIPTIQWLSLPEEVMKFGEMMQDQLDLRIERNNLVRFGENFKYRKQIKFPRPLLEYTTKAMLIEDYEDALPIRLFLQNGGGVFDRMLADIGLDAFLHMLIIDNFVHADLHPGNIMIKFTKPTIYTLLRDIWAKVTSTTSFDEPCFATTTRLRQYADDRDMWIQELTRLYNDGYRPQIVFVDTGLVSELNEVNRRNFLDLFRAIAEFDGYRAGKLMIERSKASDMVIDGDVFALKMQHLVLKVKSSTFQLAKIRISDILTTVMRMVRTHHVKLDGDFVNIVIAILLLEGIGKQLDPEMDLLKSALPILRELGTQGAGRGVREGIKEIPSGGGWWLKFWFWLEARHWIWNASWEEYQIVFERHIWWPDM</sequence>
<evidence type="ECO:0000313" key="4">
    <source>
        <dbReference type="Proteomes" id="UP000789739"/>
    </source>
</evidence>
<evidence type="ECO:0000259" key="2">
    <source>
        <dbReference type="PROSITE" id="PS50011"/>
    </source>
</evidence>
<dbReference type="PANTHER" id="PTHR45890:SF1">
    <property type="entry name" value="AARF DOMAIN CONTAINING KINASE 2"/>
    <property type="match status" value="1"/>
</dbReference>
<comment type="similarity">
    <text evidence="1">Belongs to the protein kinase superfamily. ADCK protein kinase family.</text>
</comment>
<keyword evidence="4" id="KW-1185">Reference proteome</keyword>
<proteinExistence type="inferred from homology"/>
<dbReference type="EMBL" id="CAJVPI010000887">
    <property type="protein sequence ID" value="CAG8580147.1"/>
    <property type="molecule type" value="Genomic_DNA"/>
</dbReference>
<name>A0A9N9BT43_9GLOM</name>
<dbReference type="PANTHER" id="PTHR45890">
    <property type="entry name" value="AARF DOMAIN CONTAINING KINASE 2 (PREDICTED)"/>
    <property type="match status" value="1"/>
</dbReference>
<comment type="caution">
    <text evidence="3">The sequence shown here is derived from an EMBL/GenBank/DDBJ whole genome shotgun (WGS) entry which is preliminary data.</text>
</comment>
<reference evidence="3" key="1">
    <citation type="submission" date="2021-06" db="EMBL/GenBank/DDBJ databases">
        <authorList>
            <person name="Kallberg Y."/>
            <person name="Tangrot J."/>
            <person name="Rosling A."/>
        </authorList>
    </citation>
    <scope>NUCLEOTIDE SEQUENCE</scope>
    <source>
        <strain evidence="3">BR232B</strain>
    </source>
</reference>
<dbReference type="Proteomes" id="UP000789739">
    <property type="component" value="Unassembled WGS sequence"/>
</dbReference>
<dbReference type="InterPro" id="IPR011009">
    <property type="entry name" value="Kinase-like_dom_sf"/>
</dbReference>
<dbReference type="AlphaFoldDB" id="A0A9N9BT43"/>
<dbReference type="SUPFAM" id="SSF56112">
    <property type="entry name" value="Protein kinase-like (PK-like)"/>
    <property type="match status" value="1"/>
</dbReference>
<dbReference type="InterPro" id="IPR052402">
    <property type="entry name" value="ADCK_kinase"/>
</dbReference>
<dbReference type="OrthoDB" id="1290869at2759"/>
<dbReference type="GO" id="GO:0005739">
    <property type="term" value="C:mitochondrion"/>
    <property type="evidence" value="ECO:0007669"/>
    <property type="project" value="TreeGrafter"/>
</dbReference>
<dbReference type="GO" id="GO:0004672">
    <property type="term" value="F:protein kinase activity"/>
    <property type="evidence" value="ECO:0007669"/>
    <property type="project" value="InterPro"/>
</dbReference>
<dbReference type="InterPro" id="IPR044095">
    <property type="entry name" value="ADCK2_dom"/>
</dbReference>
<dbReference type="PROSITE" id="PS50011">
    <property type="entry name" value="PROTEIN_KINASE_DOM"/>
    <property type="match status" value="1"/>
</dbReference>
<gene>
    <name evidence="3" type="ORF">PBRASI_LOCUS6574</name>
</gene>
<feature type="domain" description="Protein kinase" evidence="2">
    <location>
        <begin position="163"/>
        <end position="537"/>
    </location>
</feature>